<dbReference type="Proteomes" id="UP000278981">
    <property type="component" value="Unassembled WGS sequence"/>
</dbReference>
<protein>
    <recommendedName>
        <fullName evidence="4">Transposase</fullName>
    </recommendedName>
</protein>
<evidence type="ECO:0000256" key="1">
    <source>
        <dbReference type="SAM" id="MobiDB-lite"/>
    </source>
</evidence>
<dbReference type="EMBL" id="QDGB01000271">
    <property type="protein sequence ID" value="RQX15736.1"/>
    <property type="molecule type" value="Genomic_DNA"/>
</dbReference>
<feature type="region of interest" description="Disordered" evidence="1">
    <location>
        <begin position="50"/>
        <end position="92"/>
    </location>
</feature>
<organism evidence="2 3">
    <name type="scientific">Micromonospora ureilytica</name>
    <dbReference type="NCBI Taxonomy" id="709868"/>
    <lineage>
        <taxon>Bacteria</taxon>
        <taxon>Bacillati</taxon>
        <taxon>Actinomycetota</taxon>
        <taxon>Actinomycetes</taxon>
        <taxon>Micromonosporales</taxon>
        <taxon>Micromonosporaceae</taxon>
        <taxon>Micromonospora</taxon>
    </lineage>
</organism>
<evidence type="ECO:0000313" key="2">
    <source>
        <dbReference type="EMBL" id="RQX15736.1"/>
    </source>
</evidence>
<feature type="compositionally biased region" description="Low complexity" evidence="1">
    <location>
        <begin position="75"/>
        <end position="92"/>
    </location>
</feature>
<proteinExistence type="predicted"/>
<evidence type="ECO:0008006" key="4">
    <source>
        <dbReference type="Google" id="ProtNLM"/>
    </source>
</evidence>
<dbReference type="OrthoDB" id="3213859at2"/>
<dbReference type="AlphaFoldDB" id="A0A3N9XRW2"/>
<accession>A0A3N9XRW2</accession>
<name>A0A3N9XRW2_9ACTN</name>
<reference evidence="2 3" key="1">
    <citation type="submission" date="2018-04" db="EMBL/GenBank/DDBJ databases">
        <title>Micromonosporas from Atacama Desert.</title>
        <authorList>
            <person name="Carro L."/>
            <person name="Klenk H.-P."/>
            <person name="Goodfellow M."/>
        </authorList>
    </citation>
    <scope>NUCLEOTIDE SEQUENCE [LARGE SCALE GENOMIC DNA]</scope>
    <source>
        <strain evidence="2 3">LB19</strain>
    </source>
</reference>
<sequence>MPQELGFGSGKTCWRRLRDWNDAGAWQRLHEIPLGKLRATDRLDMSRAVNDGSHIRALNGGPKPVRARSTAASQARNTTSSPTRAASPSPRP</sequence>
<gene>
    <name evidence="2" type="ORF">DDE19_18320</name>
</gene>
<evidence type="ECO:0000313" key="3">
    <source>
        <dbReference type="Proteomes" id="UP000278981"/>
    </source>
</evidence>
<comment type="caution">
    <text evidence="2">The sequence shown here is derived from an EMBL/GenBank/DDBJ whole genome shotgun (WGS) entry which is preliminary data.</text>
</comment>